<reference evidence="2" key="1">
    <citation type="submission" date="2022-03" db="EMBL/GenBank/DDBJ databases">
        <title>Draft genome sequence of Aduncisulcus paluster, a free-living microaerophilic Fornicata.</title>
        <authorList>
            <person name="Yuyama I."/>
            <person name="Kume K."/>
            <person name="Tamura T."/>
            <person name="Inagaki Y."/>
            <person name="Hashimoto T."/>
        </authorList>
    </citation>
    <scope>NUCLEOTIDE SEQUENCE</scope>
    <source>
        <strain evidence="2">NY0171</strain>
    </source>
</reference>
<feature type="compositionally biased region" description="Polar residues" evidence="1">
    <location>
        <begin position="248"/>
        <end position="258"/>
    </location>
</feature>
<proteinExistence type="predicted"/>
<feature type="region of interest" description="Disordered" evidence="1">
    <location>
        <begin position="482"/>
        <end position="567"/>
    </location>
</feature>
<feature type="compositionally biased region" description="Polar residues" evidence="1">
    <location>
        <begin position="288"/>
        <end position="303"/>
    </location>
</feature>
<gene>
    <name evidence="2" type="ORF">ADUPG1_003928</name>
</gene>
<dbReference type="Proteomes" id="UP001057375">
    <property type="component" value="Unassembled WGS sequence"/>
</dbReference>
<feature type="compositionally biased region" description="Basic residues" evidence="1">
    <location>
        <begin position="543"/>
        <end position="553"/>
    </location>
</feature>
<dbReference type="EMBL" id="BQXS01005588">
    <property type="protein sequence ID" value="GKT13091.1"/>
    <property type="molecule type" value="Genomic_DNA"/>
</dbReference>
<evidence type="ECO:0000313" key="2">
    <source>
        <dbReference type="EMBL" id="GKT13091.1"/>
    </source>
</evidence>
<sequence>MSPLFSQAKRFPYRCEVLRQVSTERRKHYFVVKTDDASEENPCSLVIGFLSEEDISSLRDAVMKQEELSSNQRGSHRQGNATKKRQPTPTKVEPSVGSSSSRSSQVHSKPAHPEPKTDPSIDSIEKKAPKEKESDSSCDVSSLHPIQLSDDSPHQHFQMESVDSLRESPQSFSYSFTPSSSYPTQFRPAPPTHIRPPGSLSTQSDSLKSLHRPQISQSSLYESVSRSDVIHPQNRSSSERLTGGDQHFSASSFQTSTFHIDPVGVGRTTPIRSRQSYPQGHPDPHPQSLRQHASQLPVSQRPASQHHRVHHNPHPVQQEHDTIRRERDAPHTRARPIHDPGPGETGHPVQRRYNEQQMWEESCGYCMSTYGSSHSSSVGQSVEQPHSFPFPSIYQRAHSRSVASPDFQVRYHRPIYGEQSSYGVGVPSHYMPQRVPQSSIPEHSRHVQGLYQQGEHQRAYPNRLEDFPDHSYDRIPIQTDRHSSFAQTQTSQFVQPRSGSYSSQYQFMGAPMHSPPHHSQPLPQGHPQAHSQHHPQHLPQGHSQHHPHSHPHAQSHSQSHSHAQSHSLGFSHEYSHYSLPTADLPSYSDSSQVYTSASLPSMLPPAMWQHLQSRDQQRVMRTSSSSSSPLYPSSTTPSSARTVQSLSGRSSIRSSLEPGGPHASSIDIPIRDRSVVGPSSHMHYTPPQSHMYSSYSGPHHGSTSSGRVCYDDPSHPHQQQDHHSG</sequence>
<feature type="compositionally biased region" description="Low complexity" evidence="1">
    <location>
        <begin position="622"/>
        <end position="656"/>
    </location>
</feature>
<protein>
    <submittedName>
        <fullName evidence="2">Uncharacterized protein</fullName>
    </submittedName>
</protein>
<feature type="region of interest" description="Disordered" evidence="1">
    <location>
        <begin position="65"/>
        <end position="349"/>
    </location>
</feature>
<feature type="compositionally biased region" description="Low complexity" evidence="1">
    <location>
        <begin position="517"/>
        <end position="530"/>
    </location>
</feature>
<feature type="compositionally biased region" description="Basic and acidic residues" evidence="1">
    <location>
        <begin position="111"/>
        <end position="135"/>
    </location>
</feature>
<feature type="compositionally biased region" description="Low complexity" evidence="1">
    <location>
        <begin position="554"/>
        <end position="567"/>
    </location>
</feature>
<organism evidence="2 3">
    <name type="scientific">Aduncisulcus paluster</name>
    <dbReference type="NCBI Taxonomy" id="2918883"/>
    <lineage>
        <taxon>Eukaryota</taxon>
        <taxon>Metamonada</taxon>
        <taxon>Carpediemonas-like organisms</taxon>
        <taxon>Aduncisulcus</taxon>
    </lineage>
</organism>
<comment type="caution">
    <text evidence="2">The sequence shown here is derived from an EMBL/GenBank/DDBJ whole genome shotgun (WGS) entry which is preliminary data.</text>
</comment>
<feature type="compositionally biased region" description="Low complexity" evidence="1">
    <location>
        <begin position="95"/>
        <end position="108"/>
    </location>
</feature>
<feature type="compositionally biased region" description="Polar residues" evidence="1">
    <location>
        <begin position="214"/>
        <end position="226"/>
    </location>
</feature>
<evidence type="ECO:0000256" key="1">
    <source>
        <dbReference type="SAM" id="MobiDB-lite"/>
    </source>
</evidence>
<feature type="compositionally biased region" description="Basic and acidic residues" evidence="1">
    <location>
        <begin position="709"/>
        <end position="725"/>
    </location>
</feature>
<accession>A0ABQ5JQR7</accession>
<evidence type="ECO:0000313" key="3">
    <source>
        <dbReference type="Proteomes" id="UP001057375"/>
    </source>
</evidence>
<keyword evidence="3" id="KW-1185">Reference proteome</keyword>
<feature type="compositionally biased region" description="Polar residues" evidence="1">
    <location>
        <begin position="686"/>
        <end position="706"/>
    </location>
</feature>
<feature type="compositionally biased region" description="Basic and acidic residues" evidence="1">
    <location>
        <begin position="317"/>
        <end position="331"/>
    </location>
</feature>
<feature type="compositionally biased region" description="Polar residues" evidence="1">
    <location>
        <begin position="484"/>
        <end position="506"/>
    </location>
</feature>
<feature type="compositionally biased region" description="Low complexity" evidence="1">
    <location>
        <begin position="168"/>
        <end position="186"/>
    </location>
</feature>
<feature type="region of interest" description="Disordered" evidence="1">
    <location>
        <begin position="610"/>
        <end position="725"/>
    </location>
</feature>
<name>A0ABQ5JQR7_9EUKA</name>
<feature type="compositionally biased region" description="Polar residues" evidence="1">
    <location>
        <begin position="68"/>
        <end position="81"/>
    </location>
</feature>
<feature type="compositionally biased region" description="Basic residues" evidence="1">
    <location>
        <begin position="304"/>
        <end position="313"/>
    </location>
</feature>
<feature type="region of interest" description="Disordered" evidence="1">
    <location>
        <begin position="435"/>
        <end position="455"/>
    </location>
</feature>